<comment type="caution">
    <text evidence="1">The sequence shown here is derived from an EMBL/GenBank/DDBJ whole genome shotgun (WGS) entry which is preliminary data.</text>
</comment>
<dbReference type="EMBL" id="CM034402">
    <property type="protein sequence ID" value="KAJ0175298.1"/>
    <property type="molecule type" value="Genomic_DNA"/>
</dbReference>
<sequence>MLGFKRSMVQSVILLSWAIQHCTFGLLTLWYTFALLLLVSVVLAITTYDHDYWTDRGVFSPPGLPIVGHIISVVTFKEQGGMCFKRIYDIYKNERFLGTHQFYQRTLVVRDPELIKRICVNDFQHFVDRGFFFNKDVDPLAGSVLFLRGNEWKRLRAKISPIFSPNKLRGMFPLIENTAQEFVIRIRDLLSKSEDNNKIPQTEDLFEKHSAVVDSESLVGGYTADAIVPCAFGLKSNVMYDQNDPFAVALHAFYEMSIYNIFEKTMRQFWPAFVLFFRMRIIPKKTHDFFYNIVTSVLRARERGEQEKRGDFIDMMMALRNDEKNNNVKAADSEDVEITDMVISANAFIIFLGGFETTSSTLAFLFLELAAHPEVQEKMRQEITDVLGRNDGRITYEVLQELTYMEMVIQETLRLYPPFPSIQRMCTKDYIIPGTNISVEKGTIVLFPTLGIQRDKLVSCKRFAMIQMKCCLVSVLQHVRISPLVRTKNGGLAKPRTEPFEADPRSPLTLHPADSLVRLSLL</sequence>
<accession>A0ACC1CUF6</accession>
<reference evidence="1 2" key="1">
    <citation type="journal article" date="2021" name="Front. Genet.">
        <title>Chromosome-Level Genome Assembly Reveals Significant Gene Expansion in the Toll and IMD Signaling Pathways of Dendrolimus kikuchii.</title>
        <authorList>
            <person name="Zhou J."/>
            <person name="Wu P."/>
            <person name="Xiong Z."/>
            <person name="Liu N."/>
            <person name="Zhao N."/>
            <person name="Ji M."/>
            <person name="Qiu Y."/>
            <person name="Yang B."/>
        </authorList>
    </citation>
    <scope>NUCLEOTIDE SEQUENCE [LARGE SCALE GENOMIC DNA]</scope>
    <source>
        <strain evidence="1">Ann1</strain>
    </source>
</reference>
<dbReference type="Proteomes" id="UP000824533">
    <property type="component" value="Linkage Group LG16"/>
</dbReference>
<evidence type="ECO:0000313" key="1">
    <source>
        <dbReference type="EMBL" id="KAJ0175298.1"/>
    </source>
</evidence>
<evidence type="ECO:0000313" key="2">
    <source>
        <dbReference type="Proteomes" id="UP000824533"/>
    </source>
</evidence>
<gene>
    <name evidence="1" type="ORF">K1T71_009439</name>
</gene>
<organism evidence="1 2">
    <name type="scientific">Dendrolimus kikuchii</name>
    <dbReference type="NCBI Taxonomy" id="765133"/>
    <lineage>
        <taxon>Eukaryota</taxon>
        <taxon>Metazoa</taxon>
        <taxon>Ecdysozoa</taxon>
        <taxon>Arthropoda</taxon>
        <taxon>Hexapoda</taxon>
        <taxon>Insecta</taxon>
        <taxon>Pterygota</taxon>
        <taxon>Neoptera</taxon>
        <taxon>Endopterygota</taxon>
        <taxon>Lepidoptera</taxon>
        <taxon>Glossata</taxon>
        <taxon>Ditrysia</taxon>
        <taxon>Bombycoidea</taxon>
        <taxon>Lasiocampidae</taxon>
        <taxon>Dendrolimus</taxon>
    </lineage>
</organism>
<name>A0ACC1CUF6_9NEOP</name>
<keyword evidence="2" id="KW-1185">Reference proteome</keyword>
<protein>
    <submittedName>
        <fullName evidence="1">Uncharacterized protein</fullName>
    </submittedName>
</protein>
<proteinExistence type="predicted"/>